<dbReference type="CDD" id="cd12189">
    <property type="entry name" value="LKR_SDH_like"/>
    <property type="match status" value="1"/>
</dbReference>
<dbReference type="OrthoDB" id="10059875at2759"/>
<dbReference type="GO" id="GO:0004753">
    <property type="term" value="F:saccharopine dehydrogenase activity"/>
    <property type="evidence" value="ECO:0007669"/>
    <property type="project" value="TreeGrafter"/>
</dbReference>
<feature type="domain" description="Alanine dehydrogenase/pyridine nucleotide transhydrogenase N-terminal" evidence="4">
    <location>
        <begin position="36"/>
        <end position="196"/>
    </location>
</feature>
<protein>
    <recommendedName>
        <fullName evidence="4">Alanine dehydrogenase/pyridine nucleotide transhydrogenase N-terminal domain-containing protein</fullName>
    </recommendedName>
</protein>
<dbReference type="STRING" id="914234.M2QFH8"/>
<keyword evidence="2" id="KW-0560">Oxidoreductase</keyword>
<sequence>MVAIRRSPFSLRGLSRSACSRAFYTSTRRETEVTIGIRREDPGRIWERRCPLTPEAVNKLVSEHDVEVLIQDCERRVWRTSEYLKAGAKVHDTLEPAHIVLGIKETPLSELLTSSIPGPASHVGGPQQLPRMHVMFSHTIKGQLYNMELLSKFLAEYHAPGDSRPRGSLPWLIDYELLLNPDGKRSVSFGWYAGVAGVLEALNALAHTHLELGVASPLLYTPRPHTYPDLESIMTVMRDRVFGVIQSEGFPAGVGPLVIGITGKGRVTEGTRHVLDQLPNVEYVSVDRLQSLVYVVHALPEHYLQRRDGGRYSRDDYYVNPDAYEAHFHTKIAPYLSLLLNGVGWSPGFPRLMTNAQLRETLEVTLNMGARGKGRFACVGDISCDVQGGLEFLPSPSTLSEPFFRARPEGLPAHLPGVTMMAVDILPSALPREASQHFSSRLMPYLTALIESRRSRGQGVDNEKLGAVMKAVVARDGVLAEQHRWLQTPLGIWKASKEAGAANIGAGVVPKKKVLMLGSGMVAGPAVDEICKRSDVRLVIASNSLAEATRLATDRANAIPLLLDISNKDAVERLIEEADVIISLLPAPLHPPVADLCIQHKKHLVTASYISPAMRSLHERAIAADVLLLNEIGLDPGIDHCSALSLIDSLREQKKEIVSFTSFCGGLPAPEHAEGIPLGYKFSWSPKGVLTALSNDARFRLNDKKYHLEHDELLTHYFPDVPLSDVLKFEGVPNRDSLSYASVYGLHSLQQLRTLLRGTLRYPGFCRLMGMFKAIGLFESQVPIQLSDWSSLARQALEHRLGTLIMDDAASIRSAFADLIPDASDCETLLDALHWLSLIPSSVVGASSGTTQDSSGQLPLIPTHGTPPIDLFAALLAHKLRFQPAERDLVVLAHEIVARPASAATGADEEVHRSSLIAYGNESASAMAKCVGLPVAFAALQVLDGKVKGRGVQGPTEREVYTHILGRLEEAGLGMKESVHKQTGSSVEVTLAQHMEGGYRV</sequence>
<organism evidence="5 6">
    <name type="scientific">Ceriporiopsis subvermispora (strain B)</name>
    <name type="common">White-rot fungus</name>
    <name type="synonym">Gelatoporia subvermispora</name>
    <dbReference type="NCBI Taxonomy" id="914234"/>
    <lineage>
        <taxon>Eukaryota</taxon>
        <taxon>Fungi</taxon>
        <taxon>Dikarya</taxon>
        <taxon>Basidiomycota</taxon>
        <taxon>Agaricomycotina</taxon>
        <taxon>Agaricomycetes</taxon>
        <taxon>Polyporales</taxon>
        <taxon>Gelatoporiaceae</taxon>
        <taxon>Gelatoporia</taxon>
    </lineage>
</organism>
<evidence type="ECO:0000256" key="3">
    <source>
        <dbReference type="ARBA" id="ARBA00023154"/>
    </source>
</evidence>
<dbReference type="HOGENOM" id="CLU_005231_0_0_1"/>
<accession>M2QFH8</accession>
<keyword evidence="3" id="KW-0028">Amino-acid biosynthesis</keyword>
<reference evidence="5 6" key="1">
    <citation type="journal article" date="2012" name="Proc. Natl. Acad. Sci. U.S.A.">
        <title>Comparative genomics of Ceriporiopsis subvermispora and Phanerochaete chrysosporium provide insight into selective ligninolysis.</title>
        <authorList>
            <person name="Fernandez-Fueyo E."/>
            <person name="Ruiz-Duenas F.J."/>
            <person name="Ferreira P."/>
            <person name="Floudas D."/>
            <person name="Hibbett D.S."/>
            <person name="Canessa P."/>
            <person name="Larrondo L.F."/>
            <person name="James T.Y."/>
            <person name="Seelenfreund D."/>
            <person name="Lobos S."/>
            <person name="Polanco R."/>
            <person name="Tello M."/>
            <person name="Honda Y."/>
            <person name="Watanabe T."/>
            <person name="Watanabe T."/>
            <person name="Ryu J.S."/>
            <person name="Kubicek C.P."/>
            <person name="Schmoll M."/>
            <person name="Gaskell J."/>
            <person name="Hammel K.E."/>
            <person name="St John F.J."/>
            <person name="Vanden Wymelenberg A."/>
            <person name="Sabat G."/>
            <person name="Splinter BonDurant S."/>
            <person name="Syed K."/>
            <person name="Yadav J.S."/>
            <person name="Doddapaneni H."/>
            <person name="Subramanian V."/>
            <person name="Lavin J.L."/>
            <person name="Oguiza J.A."/>
            <person name="Perez G."/>
            <person name="Pisabarro A.G."/>
            <person name="Ramirez L."/>
            <person name="Santoyo F."/>
            <person name="Master E."/>
            <person name="Coutinho P.M."/>
            <person name="Henrissat B."/>
            <person name="Lombard V."/>
            <person name="Magnuson J.K."/>
            <person name="Kuees U."/>
            <person name="Hori C."/>
            <person name="Igarashi K."/>
            <person name="Samejima M."/>
            <person name="Held B.W."/>
            <person name="Barry K.W."/>
            <person name="LaButti K.M."/>
            <person name="Lapidus A."/>
            <person name="Lindquist E.A."/>
            <person name="Lucas S.M."/>
            <person name="Riley R."/>
            <person name="Salamov A.A."/>
            <person name="Hoffmeister D."/>
            <person name="Schwenk D."/>
            <person name="Hadar Y."/>
            <person name="Yarden O."/>
            <person name="de Vries R.P."/>
            <person name="Wiebenga A."/>
            <person name="Stenlid J."/>
            <person name="Eastwood D."/>
            <person name="Grigoriev I.V."/>
            <person name="Berka R.M."/>
            <person name="Blanchette R.A."/>
            <person name="Kersten P."/>
            <person name="Martinez A.T."/>
            <person name="Vicuna R."/>
            <person name="Cullen D."/>
        </authorList>
    </citation>
    <scope>NUCLEOTIDE SEQUENCE [LARGE SCALE GENOMIC DNA]</scope>
    <source>
        <strain evidence="5 6">B</strain>
    </source>
</reference>
<dbReference type="AlphaFoldDB" id="M2QFH8"/>
<dbReference type="SUPFAM" id="SSF51735">
    <property type="entry name" value="NAD(P)-binding Rossmann-fold domains"/>
    <property type="match status" value="1"/>
</dbReference>
<dbReference type="Proteomes" id="UP000016930">
    <property type="component" value="Unassembled WGS sequence"/>
</dbReference>
<keyword evidence="6" id="KW-1185">Reference proteome</keyword>
<evidence type="ECO:0000256" key="1">
    <source>
        <dbReference type="ARBA" id="ARBA00022857"/>
    </source>
</evidence>
<evidence type="ECO:0000256" key="2">
    <source>
        <dbReference type="ARBA" id="ARBA00023002"/>
    </source>
</evidence>
<dbReference type="FunFam" id="3.40.50.720:FF:000072">
    <property type="entry name" value="Saccharopine dehydrogenase [NADP(+), L-glutamate-forming]"/>
    <property type="match status" value="1"/>
</dbReference>
<dbReference type="Gene3D" id="3.40.50.720">
    <property type="entry name" value="NAD(P)-binding Rossmann-like Domain"/>
    <property type="match status" value="2"/>
</dbReference>
<dbReference type="Pfam" id="PF05222">
    <property type="entry name" value="AlaDh_PNT_N"/>
    <property type="match status" value="1"/>
</dbReference>
<dbReference type="PANTHER" id="PTHR11133">
    <property type="entry name" value="SACCHAROPINE DEHYDROGENASE"/>
    <property type="match status" value="1"/>
</dbReference>
<evidence type="ECO:0000313" key="6">
    <source>
        <dbReference type="Proteomes" id="UP000016930"/>
    </source>
</evidence>
<keyword evidence="1" id="KW-0521">NADP</keyword>
<evidence type="ECO:0000313" key="5">
    <source>
        <dbReference type="EMBL" id="EMD35803.1"/>
    </source>
</evidence>
<dbReference type="GO" id="GO:0019878">
    <property type="term" value="P:lysine biosynthetic process via aminoadipic acid"/>
    <property type="evidence" value="ECO:0007669"/>
    <property type="project" value="TreeGrafter"/>
</dbReference>
<dbReference type="GO" id="GO:0005737">
    <property type="term" value="C:cytoplasm"/>
    <property type="evidence" value="ECO:0007669"/>
    <property type="project" value="TreeGrafter"/>
</dbReference>
<dbReference type="Gene3D" id="1.10.1870.10">
    <property type="entry name" value="Domain 3, Saccharopine reductase"/>
    <property type="match status" value="1"/>
</dbReference>
<dbReference type="PANTHER" id="PTHR11133:SF22">
    <property type="entry name" value="ALPHA-AMINOADIPIC SEMIALDEHYDE SYNTHASE, MITOCHONDRIAL"/>
    <property type="match status" value="1"/>
</dbReference>
<dbReference type="SUPFAM" id="SSF52283">
    <property type="entry name" value="Formate/glycerate dehydrogenase catalytic domain-like"/>
    <property type="match status" value="1"/>
</dbReference>
<gene>
    <name evidence="5" type="ORF">CERSUDRAFT_52831</name>
</gene>
<dbReference type="InterPro" id="IPR007886">
    <property type="entry name" value="AlaDH/PNT_N"/>
</dbReference>
<name>M2QFH8_CERS8</name>
<proteinExistence type="predicted"/>
<dbReference type="SUPFAM" id="SSF55347">
    <property type="entry name" value="Glyceraldehyde-3-phosphate dehydrogenase-like, C-terminal domain"/>
    <property type="match status" value="1"/>
</dbReference>
<dbReference type="InterPro" id="IPR051168">
    <property type="entry name" value="AASS"/>
</dbReference>
<dbReference type="InterPro" id="IPR032095">
    <property type="entry name" value="Sacchrp_dh-like_C"/>
</dbReference>
<keyword evidence="3" id="KW-0457">Lysine biosynthesis</keyword>
<dbReference type="InterPro" id="IPR036291">
    <property type="entry name" value="NAD(P)-bd_dom_sf"/>
</dbReference>
<dbReference type="EMBL" id="KB445799">
    <property type="protein sequence ID" value="EMD35803.1"/>
    <property type="molecule type" value="Genomic_DNA"/>
</dbReference>
<evidence type="ECO:0000259" key="4">
    <source>
        <dbReference type="SMART" id="SM01003"/>
    </source>
</evidence>
<dbReference type="Pfam" id="PF16653">
    <property type="entry name" value="Sacchrp_dh_C"/>
    <property type="match status" value="1"/>
</dbReference>
<dbReference type="InterPro" id="IPR005097">
    <property type="entry name" value="Sacchrp_dh_NADP-bd"/>
</dbReference>
<dbReference type="Pfam" id="PF03435">
    <property type="entry name" value="Sacchrp_dh_NADP"/>
    <property type="match status" value="1"/>
</dbReference>
<dbReference type="SMART" id="SM01003">
    <property type="entry name" value="AlaDh_PNT_N"/>
    <property type="match status" value="1"/>
</dbReference>
<dbReference type="Gene3D" id="3.30.360.10">
    <property type="entry name" value="Dihydrodipicolinate Reductase, domain 2"/>
    <property type="match status" value="1"/>
</dbReference>